<reference evidence="2" key="1">
    <citation type="submission" date="2020-03" db="EMBL/GenBank/DDBJ databases">
        <authorList>
            <person name="Weist P."/>
        </authorList>
    </citation>
    <scope>NUCLEOTIDE SEQUENCE</scope>
</reference>
<sequence length="115" mass="12807">MMRNPNESDYETSGQTTRSILTVPQSERMLKWQRLEWPHLVVEAGEWDRDPVEVVSVFALCLVGAGVVARAPPLPSSSSDRIRSTTGTNGRWKETWENELHSNFIPPATVAAGDT</sequence>
<organism evidence="2 3">
    <name type="scientific">Pleuronectes platessa</name>
    <name type="common">European plaice</name>
    <dbReference type="NCBI Taxonomy" id="8262"/>
    <lineage>
        <taxon>Eukaryota</taxon>
        <taxon>Metazoa</taxon>
        <taxon>Chordata</taxon>
        <taxon>Craniata</taxon>
        <taxon>Vertebrata</taxon>
        <taxon>Euteleostomi</taxon>
        <taxon>Actinopterygii</taxon>
        <taxon>Neopterygii</taxon>
        <taxon>Teleostei</taxon>
        <taxon>Neoteleostei</taxon>
        <taxon>Acanthomorphata</taxon>
        <taxon>Carangaria</taxon>
        <taxon>Pleuronectiformes</taxon>
        <taxon>Pleuronectoidei</taxon>
        <taxon>Pleuronectidae</taxon>
        <taxon>Pleuronectes</taxon>
    </lineage>
</organism>
<comment type="caution">
    <text evidence="2">The sequence shown here is derived from an EMBL/GenBank/DDBJ whole genome shotgun (WGS) entry which is preliminary data.</text>
</comment>
<evidence type="ECO:0000256" key="1">
    <source>
        <dbReference type="SAM" id="MobiDB-lite"/>
    </source>
</evidence>
<protein>
    <submittedName>
        <fullName evidence="2">Uncharacterized protein</fullName>
    </submittedName>
</protein>
<dbReference type="AlphaFoldDB" id="A0A9N7YR86"/>
<evidence type="ECO:0000313" key="3">
    <source>
        <dbReference type="Proteomes" id="UP001153269"/>
    </source>
</evidence>
<gene>
    <name evidence="2" type="ORF">PLEPLA_LOCUS23083</name>
</gene>
<keyword evidence="3" id="KW-1185">Reference proteome</keyword>
<evidence type="ECO:0000313" key="2">
    <source>
        <dbReference type="EMBL" id="CAB1434984.1"/>
    </source>
</evidence>
<name>A0A9N7YR86_PLEPL</name>
<feature type="region of interest" description="Disordered" evidence="1">
    <location>
        <begin position="1"/>
        <end position="20"/>
    </location>
</feature>
<proteinExistence type="predicted"/>
<dbReference type="Proteomes" id="UP001153269">
    <property type="component" value="Unassembled WGS sequence"/>
</dbReference>
<accession>A0A9N7YR86</accession>
<dbReference type="EMBL" id="CADEAL010001719">
    <property type="protein sequence ID" value="CAB1434984.1"/>
    <property type="molecule type" value="Genomic_DNA"/>
</dbReference>